<proteinExistence type="predicted"/>
<evidence type="ECO:0000313" key="2">
    <source>
        <dbReference type="EMBL" id="GEU62174.1"/>
    </source>
</evidence>
<dbReference type="AlphaFoldDB" id="A0A6L2LPD4"/>
<comment type="caution">
    <text evidence="2">The sequence shown here is derived from an EMBL/GenBank/DDBJ whole genome shotgun (WGS) entry which is preliminary data.</text>
</comment>
<accession>A0A6L2LPD4</accession>
<gene>
    <name evidence="2" type="ORF">Tci_034152</name>
</gene>
<organism evidence="2">
    <name type="scientific">Tanacetum cinerariifolium</name>
    <name type="common">Dalmatian daisy</name>
    <name type="synonym">Chrysanthemum cinerariifolium</name>
    <dbReference type="NCBI Taxonomy" id="118510"/>
    <lineage>
        <taxon>Eukaryota</taxon>
        <taxon>Viridiplantae</taxon>
        <taxon>Streptophyta</taxon>
        <taxon>Embryophyta</taxon>
        <taxon>Tracheophyta</taxon>
        <taxon>Spermatophyta</taxon>
        <taxon>Magnoliopsida</taxon>
        <taxon>eudicotyledons</taxon>
        <taxon>Gunneridae</taxon>
        <taxon>Pentapetalae</taxon>
        <taxon>asterids</taxon>
        <taxon>campanulids</taxon>
        <taxon>Asterales</taxon>
        <taxon>Asteraceae</taxon>
        <taxon>Asteroideae</taxon>
        <taxon>Anthemideae</taxon>
        <taxon>Anthemidinae</taxon>
        <taxon>Tanacetum</taxon>
    </lineage>
</organism>
<name>A0A6L2LPD4_TANCI</name>
<dbReference type="EMBL" id="BKCJ010004629">
    <property type="protein sequence ID" value="GEU62174.1"/>
    <property type="molecule type" value="Genomic_DNA"/>
</dbReference>
<evidence type="ECO:0000256" key="1">
    <source>
        <dbReference type="SAM" id="MobiDB-lite"/>
    </source>
</evidence>
<sequence length="149" mass="15492">MHRRDHPYRRPAATMAAAAANTAATTYSVTPSPPSPHHGSHRLTPPPPLPLPYHLLLPHCHQPTPLTPTTATTTAATTAAFPAAAAAVAGCGWKISHHRRGGAYTNPNLLLAIPCMGLSAAKPPLWCGRTAVHPPQPHLVVSGCDGATP</sequence>
<protein>
    <submittedName>
        <fullName evidence="2">Uncharacterized protein</fullName>
    </submittedName>
</protein>
<feature type="non-terminal residue" evidence="2">
    <location>
        <position position="149"/>
    </location>
</feature>
<reference evidence="2" key="1">
    <citation type="journal article" date="2019" name="Sci. Rep.">
        <title>Draft genome of Tanacetum cinerariifolium, the natural source of mosquito coil.</title>
        <authorList>
            <person name="Yamashiro T."/>
            <person name="Shiraishi A."/>
            <person name="Satake H."/>
            <person name="Nakayama K."/>
        </authorList>
    </citation>
    <scope>NUCLEOTIDE SEQUENCE</scope>
</reference>
<feature type="region of interest" description="Disordered" evidence="1">
    <location>
        <begin position="19"/>
        <end position="46"/>
    </location>
</feature>